<organism evidence="9 10">
    <name type="scientific">Galendromus occidentalis</name>
    <name type="common">western predatory mite</name>
    <dbReference type="NCBI Taxonomy" id="34638"/>
    <lineage>
        <taxon>Eukaryota</taxon>
        <taxon>Metazoa</taxon>
        <taxon>Ecdysozoa</taxon>
        <taxon>Arthropoda</taxon>
        <taxon>Chelicerata</taxon>
        <taxon>Arachnida</taxon>
        <taxon>Acari</taxon>
        <taxon>Parasitiformes</taxon>
        <taxon>Mesostigmata</taxon>
        <taxon>Gamasina</taxon>
        <taxon>Phytoseioidea</taxon>
        <taxon>Phytoseiidae</taxon>
        <taxon>Typhlodrominae</taxon>
        <taxon>Galendromus</taxon>
    </lineage>
</organism>
<evidence type="ECO:0000313" key="9">
    <source>
        <dbReference type="Proteomes" id="UP000694867"/>
    </source>
</evidence>
<dbReference type="PRINTS" id="PR00320">
    <property type="entry name" value="GPROTEINBRPT"/>
</dbReference>
<feature type="repeat" description="WD" evidence="6">
    <location>
        <begin position="611"/>
        <end position="652"/>
    </location>
</feature>
<dbReference type="InterPro" id="IPR036322">
    <property type="entry name" value="WD40_repeat_dom_sf"/>
</dbReference>
<comment type="similarity">
    <text evidence="5">Belongs to the WD repeat WDR3/UTP12 family.</text>
</comment>
<reference evidence="10" key="1">
    <citation type="submission" date="2025-08" db="UniProtKB">
        <authorList>
            <consortium name="RefSeq"/>
        </authorList>
    </citation>
    <scope>IDENTIFICATION</scope>
</reference>
<evidence type="ECO:0000256" key="1">
    <source>
        <dbReference type="ARBA" id="ARBA00004604"/>
    </source>
</evidence>
<proteinExistence type="inferred from homology"/>
<dbReference type="Proteomes" id="UP000694867">
    <property type="component" value="Unplaced"/>
</dbReference>
<dbReference type="PANTHER" id="PTHR19853:SF0">
    <property type="entry name" value="WD REPEAT-CONTAINING PROTEIN 3"/>
    <property type="match status" value="1"/>
</dbReference>
<dbReference type="GO" id="GO:0030515">
    <property type="term" value="F:snoRNA binding"/>
    <property type="evidence" value="ECO:0007669"/>
    <property type="project" value="TreeGrafter"/>
</dbReference>
<evidence type="ECO:0000256" key="7">
    <source>
        <dbReference type="SAM" id="MobiDB-lite"/>
    </source>
</evidence>
<dbReference type="SUPFAM" id="SSF50978">
    <property type="entry name" value="WD40 repeat-like"/>
    <property type="match status" value="2"/>
</dbReference>
<dbReference type="KEGG" id="goe:100906184"/>
<keyword evidence="3" id="KW-0677">Repeat</keyword>
<dbReference type="SMART" id="SM00320">
    <property type="entry name" value="WD40"/>
    <property type="match status" value="10"/>
</dbReference>
<dbReference type="AlphaFoldDB" id="A0AAJ7L417"/>
<comment type="subcellular location">
    <subcellularLocation>
        <location evidence="1">Nucleus</location>
        <location evidence="1">Nucleolus</location>
    </subcellularLocation>
</comment>
<accession>A0AAJ7L417</accession>
<evidence type="ECO:0000259" key="8">
    <source>
        <dbReference type="Pfam" id="PF04003"/>
    </source>
</evidence>
<keyword evidence="2 6" id="KW-0853">WD repeat</keyword>
<sequence length="921" mass="102742">MGVTTQYLRFFAGDSFGAISNSEGQAVLVPVNEVQDRYVASTSCEDVTLWNLKTKKKLSVCRGEKSEATRVQVLCGGLIAVGYSDGVVKIFCFEDGSLRVTLQGHKAAVTCMGIDSSGSKLLTAGKDGVIITWDIINECGLYRLRGHKGPITQVKFLSRNILVSSSKDTFVKFWDLDTQHCFYTLVGHRSEVWDFLIINNQYLITGTSAPELSVWDLSGVVRTESERSDGEVSKRIREDLHDQSEDDGDGSGVSSTAAEFRCRKVGTILRQGKGRTCGLHHEEGNAMFGCYGQDNQIEIFKILTESEVRKKHSKRLKREIKRKAEDDDLVVNSGVTVSDLFKRFGVVKCKGKIASLSSCVKGTNWLILVALRNNAIDLIDVSLDDEGEPQLRDTLRHLGHRSDVRSVCFTSDNAGILSASAEQLKLWSAESLQCIRTLDCEYALCSGFLLGDRHCVLGTKQGNLQMFDLAAGELTETIAAHEGSTWSLSFTPGKKFLITGGSDKKVKFWSVEIDGATKKFTLKLSRCLELPEAVTCVKVSPDGALLAVALSDNTIKIFFVDSLKFFLSLYGHQYPVLSLDISHDSRLLISGSSDRNVKIWGLDFGDCHKSIFAHSDSVMGVQFLPKSHQFFSIGKDRMVKYWDADNFQRIVTLEGHQAEVWALAVSPNGKHVVTAGHDKSIRIWNKTEEPLILEEQREVERELEAEKDVVTEEAVITREGEADIGLAGKRTLTTVKCAERLMEAIEVFGKEEEKELDAKVSNSKPAPPHPLLMVHKTQCRFRYMTEEIKRITAAEIDETLIVLPFDHVLSLLRLLVDLIERGWDVEFMSRTLFFLIRIHSGQLLATPAAVRTLNKAHKVLKDQMEKIVSDVALNVQALTFIKHEVEERNAESAFHSALDNLQRRKKKAQKIRDQKTVITVS</sequence>
<evidence type="ECO:0000256" key="6">
    <source>
        <dbReference type="PROSITE-ProRule" id="PRU00221"/>
    </source>
</evidence>
<keyword evidence="4" id="KW-0539">Nucleus</keyword>
<dbReference type="PROSITE" id="PS50294">
    <property type="entry name" value="WD_REPEATS_REGION"/>
    <property type="match status" value="6"/>
</dbReference>
<gene>
    <name evidence="10" type="primary">LOC100906184</name>
</gene>
<protein>
    <submittedName>
        <fullName evidence="10">WD repeat-containing protein 3</fullName>
    </submittedName>
</protein>
<dbReference type="InterPro" id="IPR051570">
    <property type="entry name" value="TBC1_cilium_biogenesis"/>
</dbReference>
<name>A0AAJ7L417_9ACAR</name>
<feature type="region of interest" description="Disordered" evidence="7">
    <location>
        <begin position="228"/>
        <end position="255"/>
    </location>
</feature>
<dbReference type="InterPro" id="IPR019775">
    <property type="entry name" value="WD40_repeat_CS"/>
</dbReference>
<dbReference type="PROSITE" id="PS50082">
    <property type="entry name" value="WD_REPEATS_2"/>
    <property type="match status" value="6"/>
</dbReference>
<dbReference type="GO" id="GO:0034388">
    <property type="term" value="C:Pwp2p-containing subcomplex of 90S preribosome"/>
    <property type="evidence" value="ECO:0007669"/>
    <property type="project" value="TreeGrafter"/>
</dbReference>
<evidence type="ECO:0000256" key="5">
    <source>
        <dbReference type="ARBA" id="ARBA00038229"/>
    </source>
</evidence>
<keyword evidence="9" id="KW-1185">Reference proteome</keyword>
<dbReference type="FunFam" id="2.130.10.10:FF:000178">
    <property type="entry name" value="WD repeat domain 3"/>
    <property type="match status" value="1"/>
</dbReference>
<dbReference type="FunFam" id="2.130.10.10:FF:000157">
    <property type="entry name" value="WD repeat domain 3"/>
    <property type="match status" value="1"/>
</dbReference>
<dbReference type="GeneID" id="100906184"/>
<dbReference type="RefSeq" id="XP_018493738.1">
    <property type="nucleotide sequence ID" value="XM_018638222.1"/>
</dbReference>
<dbReference type="InterPro" id="IPR020472">
    <property type="entry name" value="WD40_PAC1"/>
</dbReference>
<feature type="compositionally biased region" description="Basic and acidic residues" evidence="7">
    <location>
        <begin position="228"/>
        <end position="243"/>
    </location>
</feature>
<dbReference type="GO" id="GO:0030490">
    <property type="term" value="P:maturation of SSU-rRNA"/>
    <property type="evidence" value="ECO:0007669"/>
    <property type="project" value="TreeGrafter"/>
</dbReference>
<evidence type="ECO:0000313" key="10">
    <source>
        <dbReference type="RefSeq" id="XP_018493738.1"/>
    </source>
</evidence>
<evidence type="ECO:0000256" key="2">
    <source>
        <dbReference type="ARBA" id="ARBA00022574"/>
    </source>
</evidence>
<dbReference type="Gene3D" id="2.130.10.10">
    <property type="entry name" value="YVTN repeat-like/Quinoprotein amine dehydrogenase"/>
    <property type="match status" value="4"/>
</dbReference>
<dbReference type="PANTHER" id="PTHR19853">
    <property type="entry name" value="WD REPEAT CONTAINING PROTEIN 3 WDR3"/>
    <property type="match status" value="1"/>
</dbReference>
<dbReference type="Pfam" id="PF04003">
    <property type="entry name" value="Utp12"/>
    <property type="match status" value="1"/>
</dbReference>
<feature type="repeat" description="WD" evidence="6">
    <location>
        <begin position="144"/>
        <end position="184"/>
    </location>
</feature>
<feature type="repeat" description="WD" evidence="6">
    <location>
        <begin position="569"/>
        <end position="610"/>
    </location>
</feature>
<feature type="repeat" description="WD" evidence="6">
    <location>
        <begin position="102"/>
        <end position="135"/>
    </location>
</feature>
<dbReference type="PROSITE" id="PS00678">
    <property type="entry name" value="WD_REPEATS_1"/>
    <property type="match status" value="2"/>
</dbReference>
<dbReference type="InterPro" id="IPR007148">
    <property type="entry name" value="SSU_processome_Utp12"/>
</dbReference>
<evidence type="ECO:0000256" key="4">
    <source>
        <dbReference type="ARBA" id="ARBA00023242"/>
    </source>
</evidence>
<dbReference type="Pfam" id="PF25173">
    <property type="entry name" value="Beta-prop_WDR3_1st"/>
    <property type="match status" value="1"/>
</dbReference>
<feature type="repeat" description="WD" evidence="6">
    <location>
        <begin position="478"/>
        <end position="512"/>
    </location>
</feature>
<dbReference type="GO" id="GO:0032040">
    <property type="term" value="C:small-subunit processome"/>
    <property type="evidence" value="ECO:0007669"/>
    <property type="project" value="TreeGrafter"/>
</dbReference>
<dbReference type="Pfam" id="PF25172">
    <property type="entry name" value="Beta-prop_WDR3_2nd"/>
    <property type="match status" value="1"/>
</dbReference>
<dbReference type="CDD" id="cd00200">
    <property type="entry name" value="WD40"/>
    <property type="match status" value="1"/>
</dbReference>
<dbReference type="InterPro" id="IPR015943">
    <property type="entry name" value="WD40/YVTN_repeat-like_dom_sf"/>
</dbReference>
<dbReference type="InterPro" id="IPR001680">
    <property type="entry name" value="WD40_rpt"/>
</dbReference>
<feature type="domain" description="Small-subunit processome Utp12" evidence="8">
    <location>
        <begin position="787"/>
        <end position="882"/>
    </location>
</feature>
<evidence type="ECO:0000256" key="3">
    <source>
        <dbReference type="ARBA" id="ARBA00022737"/>
    </source>
</evidence>
<feature type="repeat" description="WD" evidence="6">
    <location>
        <begin position="653"/>
        <end position="685"/>
    </location>
</feature>